<keyword evidence="5" id="KW-1185">Reference proteome</keyword>
<evidence type="ECO:0000256" key="3">
    <source>
        <dbReference type="ARBA" id="ARBA00022629"/>
    </source>
</evidence>
<dbReference type="InterPro" id="IPR043129">
    <property type="entry name" value="ATPase_NBD"/>
</dbReference>
<accession>A0ABS6KB34</accession>
<evidence type="ECO:0000256" key="2">
    <source>
        <dbReference type="ARBA" id="ARBA00006479"/>
    </source>
</evidence>
<dbReference type="InterPro" id="IPR036390">
    <property type="entry name" value="WH_DNA-bd_sf"/>
</dbReference>
<keyword evidence="3" id="KW-0119">Carbohydrate metabolism</keyword>
<evidence type="ECO:0000313" key="5">
    <source>
        <dbReference type="Proteomes" id="UP001314681"/>
    </source>
</evidence>
<gene>
    <name evidence="4" type="ORF">KTH90_17040</name>
</gene>
<dbReference type="Gene3D" id="1.10.10.10">
    <property type="entry name" value="Winged helix-like DNA-binding domain superfamily/Winged helix DNA-binding domain"/>
    <property type="match status" value="1"/>
</dbReference>
<dbReference type="EMBL" id="JAHQCX010000013">
    <property type="protein sequence ID" value="MBU9727718.1"/>
    <property type="molecule type" value="Genomic_DNA"/>
</dbReference>
<evidence type="ECO:0000313" key="4">
    <source>
        <dbReference type="EMBL" id="MBU9727718.1"/>
    </source>
</evidence>
<organism evidence="4 5">
    <name type="scientific">Diplocloster modestus</name>
    <dbReference type="NCBI Taxonomy" id="2850322"/>
    <lineage>
        <taxon>Bacteria</taxon>
        <taxon>Bacillati</taxon>
        <taxon>Bacillota</taxon>
        <taxon>Clostridia</taxon>
        <taxon>Lachnospirales</taxon>
        <taxon>Lachnospiraceae</taxon>
        <taxon>Diplocloster</taxon>
    </lineage>
</organism>
<proteinExistence type="inferred from homology"/>
<dbReference type="Pfam" id="PF00480">
    <property type="entry name" value="ROK"/>
    <property type="match status" value="1"/>
</dbReference>
<dbReference type="SUPFAM" id="SSF53067">
    <property type="entry name" value="Actin-like ATPase domain"/>
    <property type="match status" value="1"/>
</dbReference>
<dbReference type="Proteomes" id="UP001314681">
    <property type="component" value="Unassembled WGS sequence"/>
</dbReference>
<reference evidence="4 5" key="1">
    <citation type="submission" date="2021-06" db="EMBL/GenBank/DDBJ databases">
        <title>Description of novel taxa of the family Lachnospiraceae.</title>
        <authorList>
            <person name="Chaplin A.V."/>
            <person name="Sokolova S.R."/>
            <person name="Pikina A.P."/>
            <person name="Korzhanova M."/>
            <person name="Belova V."/>
            <person name="Korostin D."/>
            <person name="Efimov B.A."/>
        </authorList>
    </citation>
    <scope>NUCLEOTIDE SEQUENCE [LARGE SCALE GENOMIC DNA]</scope>
    <source>
        <strain evidence="4 5">ASD4241</strain>
    </source>
</reference>
<dbReference type="InterPro" id="IPR036388">
    <property type="entry name" value="WH-like_DNA-bd_sf"/>
</dbReference>
<keyword evidence="3" id="KW-0859">Xylose metabolism</keyword>
<dbReference type="PANTHER" id="PTHR18964">
    <property type="entry name" value="ROK (REPRESSOR, ORF, KINASE) FAMILY"/>
    <property type="match status" value="1"/>
</dbReference>
<dbReference type="Gene3D" id="3.30.420.40">
    <property type="match status" value="2"/>
</dbReference>
<dbReference type="InterPro" id="IPR000600">
    <property type="entry name" value="ROK"/>
</dbReference>
<comment type="similarity">
    <text evidence="2">Belongs to the ROK (NagC/XylR) family.</text>
</comment>
<sequence>MKRVCTMAETNGINMLDVKKKNRGSILRLIYQNGSISRKEIATALGLTPAAITLITNDLIEEGLLEESSYESSNVGRKGRKEILLEIRGRKFAAIGVYISKHKFRIMCMDLKNTILFEDTVLTADCYYDSAKILAKLCQSVTSLLADDKILGGRTLLGIGVCVNGIVKSRQGISVKSYGIWEENVPVTGYLEEALQIPIVLTNNICALAHGEAFLSRREYLDNMLFVKYGPGVGAARLNYRHTTHDFDYKSMELGHLIVEPDGLACICGNHGCLETIASYTSIERSISEVFSKENTPILYELLDGNPEKFTVEALVEAYEQNDPPVVKTMEKVIYYLSLAIKNSICILDPSSVILYGELFESARFREVLNQNLKSFSVNERVSFSHFNLELETIGPAYTIINRFFESGGHLL</sequence>
<dbReference type="PANTHER" id="PTHR18964:SF149">
    <property type="entry name" value="BIFUNCTIONAL UDP-N-ACETYLGLUCOSAMINE 2-EPIMERASE_N-ACETYLMANNOSAMINE KINASE"/>
    <property type="match status" value="1"/>
</dbReference>
<protein>
    <submittedName>
        <fullName evidence="4">ROK family transcriptional regulator</fullName>
    </submittedName>
</protein>
<dbReference type="Pfam" id="PF13412">
    <property type="entry name" value="HTH_24"/>
    <property type="match status" value="1"/>
</dbReference>
<comment type="function">
    <text evidence="1">Transcriptional repressor of xylose-utilizing enzymes.</text>
</comment>
<dbReference type="SUPFAM" id="SSF46785">
    <property type="entry name" value="Winged helix' DNA-binding domain"/>
    <property type="match status" value="1"/>
</dbReference>
<evidence type="ECO:0000256" key="1">
    <source>
        <dbReference type="ARBA" id="ARBA00002486"/>
    </source>
</evidence>
<comment type="caution">
    <text evidence="4">The sequence shown here is derived from an EMBL/GenBank/DDBJ whole genome shotgun (WGS) entry which is preliminary data.</text>
</comment>
<name>A0ABS6KB34_9FIRM</name>